<name>A0A811KQ86_9BILA</name>
<evidence type="ECO:0000313" key="2">
    <source>
        <dbReference type="EMBL" id="CAD5218634.1"/>
    </source>
</evidence>
<dbReference type="EMBL" id="CAJFDH010000004">
    <property type="protein sequence ID" value="CAD5218634.1"/>
    <property type="molecule type" value="Genomic_DNA"/>
</dbReference>
<comment type="caution">
    <text evidence="2">The sequence shown here is derived from an EMBL/GenBank/DDBJ whole genome shotgun (WGS) entry which is preliminary data.</text>
</comment>
<evidence type="ECO:0000256" key="1">
    <source>
        <dbReference type="SAM" id="Phobius"/>
    </source>
</evidence>
<dbReference type="Proteomes" id="UP000783686">
    <property type="component" value="Unassembled WGS sequence"/>
</dbReference>
<keyword evidence="1" id="KW-1133">Transmembrane helix</keyword>
<dbReference type="EMBL" id="CAJFCW020000004">
    <property type="protein sequence ID" value="CAG9111183.1"/>
    <property type="molecule type" value="Genomic_DNA"/>
</dbReference>
<feature type="transmembrane region" description="Helical" evidence="1">
    <location>
        <begin position="17"/>
        <end position="41"/>
    </location>
</feature>
<organism evidence="2 3">
    <name type="scientific">Bursaphelenchus okinawaensis</name>
    <dbReference type="NCBI Taxonomy" id="465554"/>
    <lineage>
        <taxon>Eukaryota</taxon>
        <taxon>Metazoa</taxon>
        <taxon>Ecdysozoa</taxon>
        <taxon>Nematoda</taxon>
        <taxon>Chromadorea</taxon>
        <taxon>Rhabditida</taxon>
        <taxon>Tylenchina</taxon>
        <taxon>Tylenchomorpha</taxon>
        <taxon>Aphelenchoidea</taxon>
        <taxon>Aphelenchoididae</taxon>
        <taxon>Bursaphelenchus</taxon>
    </lineage>
</organism>
<keyword evidence="1" id="KW-0812">Transmembrane</keyword>
<dbReference type="AlphaFoldDB" id="A0A811KQ86"/>
<keyword evidence="1" id="KW-0472">Membrane</keyword>
<keyword evidence="3" id="KW-1185">Reference proteome</keyword>
<accession>A0A811KQ86</accession>
<reference evidence="2" key="1">
    <citation type="submission" date="2020-09" db="EMBL/GenBank/DDBJ databases">
        <authorList>
            <person name="Kikuchi T."/>
        </authorList>
    </citation>
    <scope>NUCLEOTIDE SEQUENCE</scope>
    <source>
        <strain evidence="2">SH1</strain>
    </source>
</reference>
<evidence type="ECO:0000313" key="3">
    <source>
        <dbReference type="Proteomes" id="UP000614601"/>
    </source>
</evidence>
<gene>
    <name evidence="2" type="ORF">BOKJ2_LOCUS7844</name>
</gene>
<dbReference type="Proteomes" id="UP000614601">
    <property type="component" value="Unassembled WGS sequence"/>
</dbReference>
<protein>
    <submittedName>
        <fullName evidence="2">Uncharacterized protein</fullName>
    </submittedName>
</protein>
<sequence length="110" mass="12976">MISPNSKKHNHFSLNQPVLYCGVIVFIKLCFSFYAFFVIFYEDPIVLQIYDSLKGQNLYNLLELKIPREDFGANKSVRIRQQKLGGIIYPKNFTTMFDEFYDVMKDDMGR</sequence>
<proteinExistence type="predicted"/>